<accession>S2W3U5</accession>
<evidence type="ECO:0008006" key="3">
    <source>
        <dbReference type="Google" id="ProtNLM"/>
    </source>
</evidence>
<dbReference type="AlphaFoldDB" id="S2W3U5"/>
<dbReference type="Proteomes" id="UP000014393">
    <property type="component" value="Unassembled WGS sequence"/>
</dbReference>
<reference evidence="1 2" key="1">
    <citation type="submission" date="2013-05" db="EMBL/GenBank/DDBJ databases">
        <title>The Genome Sequence of Actinobaculum schaalii FB123-CNA2.</title>
        <authorList>
            <consortium name="The Broad Institute Genomics Platform"/>
            <person name="Earl A."/>
            <person name="Ward D."/>
            <person name="Feldgarden M."/>
            <person name="Gevers D."/>
            <person name="Saerens B."/>
            <person name="Vaneechoutte M."/>
            <person name="Walker B."/>
            <person name="Young S."/>
            <person name="Zeng Q."/>
            <person name="Gargeya S."/>
            <person name="Fitzgerald M."/>
            <person name="Haas B."/>
            <person name="Abouelleil A."/>
            <person name="Allen A.W."/>
            <person name="Alvarado L."/>
            <person name="Arachchi H.M."/>
            <person name="Berlin A.M."/>
            <person name="Chapman S.B."/>
            <person name="Gainer-Dewar J."/>
            <person name="Goldberg J."/>
            <person name="Griggs A."/>
            <person name="Gujja S."/>
            <person name="Hansen M."/>
            <person name="Howarth C."/>
            <person name="Imamovic A."/>
            <person name="Ireland A."/>
            <person name="Larimer J."/>
            <person name="McCowan C."/>
            <person name="Murphy C."/>
            <person name="Pearson M."/>
            <person name="Poon T.W."/>
            <person name="Priest M."/>
            <person name="Roberts A."/>
            <person name="Saif S."/>
            <person name="Shea T."/>
            <person name="Sisk P."/>
            <person name="Sykes S."/>
            <person name="Wortman J."/>
            <person name="Nusbaum C."/>
            <person name="Birren B."/>
        </authorList>
    </citation>
    <scope>NUCLEOTIDE SEQUENCE [LARGE SCALE GENOMIC DNA]</scope>
    <source>
        <strain evidence="1 2">FB123-CNA-2</strain>
    </source>
</reference>
<gene>
    <name evidence="1" type="ORF">HMPREF9237_00599</name>
</gene>
<dbReference type="HOGENOM" id="CLU_088505_0_0_11"/>
<dbReference type="eggNOG" id="COG1040">
    <property type="taxonomic scope" value="Bacteria"/>
</dbReference>
<keyword evidence="2" id="KW-1185">Reference proteome</keyword>
<dbReference type="EMBL" id="AGWM01000007">
    <property type="protein sequence ID" value="EPD27242.1"/>
    <property type="molecule type" value="Genomic_DNA"/>
</dbReference>
<protein>
    <recommendedName>
        <fullName evidence="3">Phosphoribosyltransferase domain-containing protein</fullName>
    </recommendedName>
</protein>
<sequence length="254" mass="28876">MISWQELSLIWAQAGPTIGNLDYISADLAPYVCAVCRGPRDFRYKYCPRCHNYPSLIDETGFCTYVYKGNQLLRYMYDYKARGTQNEIKQGLARPALCMILGIQLRNHLDCTCGKIIRGYDAWTLVPSTKHAPEEGAAHPLYHILTNTIRLNEDLPYLPITSLDTGTNPRQVSPNRYKFAIRPTPPRVLVIDDTWVSGSHIFSVAARLREYGTRHISTLCVARMINPDFYNGKTVLETAEKTHIGRAGDYCPWL</sequence>
<dbReference type="OrthoDB" id="3403421at2"/>
<organism evidence="1 2">
    <name type="scientific">Actinotignum schaalii FB123-CNA-2</name>
    <dbReference type="NCBI Taxonomy" id="883067"/>
    <lineage>
        <taxon>Bacteria</taxon>
        <taxon>Bacillati</taxon>
        <taxon>Actinomycetota</taxon>
        <taxon>Actinomycetes</taxon>
        <taxon>Actinomycetales</taxon>
        <taxon>Actinomycetaceae</taxon>
        <taxon>Actinotignum</taxon>
    </lineage>
</organism>
<evidence type="ECO:0000313" key="1">
    <source>
        <dbReference type="EMBL" id="EPD27242.1"/>
    </source>
</evidence>
<evidence type="ECO:0000313" key="2">
    <source>
        <dbReference type="Proteomes" id="UP000014393"/>
    </source>
</evidence>
<proteinExistence type="predicted"/>
<dbReference type="InterPro" id="IPR029057">
    <property type="entry name" value="PRTase-like"/>
</dbReference>
<dbReference type="SUPFAM" id="SSF53271">
    <property type="entry name" value="PRTase-like"/>
    <property type="match status" value="1"/>
</dbReference>
<comment type="caution">
    <text evidence="1">The sequence shown here is derived from an EMBL/GenBank/DDBJ whole genome shotgun (WGS) entry which is preliminary data.</text>
</comment>
<dbReference type="RefSeq" id="WP_016442234.1">
    <property type="nucleotide sequence ID" value="NZ_KE150262.1"/>
</dbReference>
<name>S2W3U5_9ACTO</name>